<name>A0A811KSR3_9BILA</name>
<dbReference type="EMBL" id="CAJFCW020000004">
    <property type="protein sequence ID" value="CAG9110228.1"/>
    <property type="molecule type" value="Genomic_DNA"/>
</dbReference>
<dbReference type="EMBL" id="CAJFDH010000004">
    <property type="protein sequence ID" value="CAD5218374.1"/>
    <property type="molecule type" value="Genomic_DNA"/>
</dbReference>
<proteinExistence type="predicted"/>
<feature type="compositionally biased region" description="Low complexity" evidence="1">
    <location>
        <begin position="280"/>
        <end position="292"/>
    </location>
</feature>
<organism evidence="2 3">
    <name type="scientific">Bursaphelenchus okinawaensis</name>
    <dbReference type="NCBI Taxonomy" id="465554"/>
    <lineage>
        <taxon>Eukaryota</taxon>
        <taxon>Metazoa</taxon>
        <taxon>Ecdysozoa</taxon>
        <taxon>Nematoda</taxon>
        <taxon>Chromadorea</taxon>
        <taxon>Rhabditida</taxon>
        <taxon>Tylenchina</taxon>
        <taxon>Tylenchomorpha</taxon>
        <taxon>Aphelenchoidea</taxon>
        <taxon>Aphelenchoididae</taxon>
        <taxon>Bursaphelenchus</taxon>
    </lineage>
</organism>
<feature type="region of interest" description="Disordered" evidence="1">
    <location>
        <begin position="1"/>
        <end position="67"/>
    </location>
</feature>
<protein>
    <submittedName>
        <fullName evidence="2">Uncharacterized protein</fullName>
    </submittedName>
</protein>
<feature type="compositionally biased region" description="Basic and acidic residues" evidence="1">
    <location>
        <begin position="335"/>
        <end position="346"/>
    </location>
</feature>
<evidence type="ECO:0000256" key="1">
    <source>
        <dbReference type="SAM" id="MobiDB-lite"/>
    </source>
</evidence>
<dbReference type="Proteomes" id="UP000783686">
    <property type="component" value="Unassembled WGS sequence"/>
</dbReference>
<feature type="compositionally biased region" description="Polar residues" evidence="1">
    <location>
        <begin position="293"/>
        <end position="331"/>
    </location>
</feature>
<dbReference type="Proteomes" id="UP000614601">
    <property type="component" value="Unassembled WGS sequence"/>
</dbReference>
<feature type="compositionally biased region" description="Polar residues" evidence="1">
    <location>
        <begin position="15"/>
        <end position="28"/>
    </location>
</feature>
<reference evidence="2" key="1">
    <citation type="submission" date="2020-09" db="EMBL/GenBank/DDBJ databases">
        <authorList>
            <person name="Kikuchi T."/>
        </authorList>
    </citation>
    <scope>NUCLEOTIDE SEQUENCE</scope>
    <source>
        <strain evidence="2">SH1</strain>
    </source>
</reference>
<keyword evidence="3" id="KW-1185">Reference proteome</keyword>
<dbReference type="OrthoDB" id="10620033at2759"/>
<sequence>MDSASSEAPNGPNLDVQQPSSSTKSNANPPEMPAKDVTSISGHSESHEDDVVIVEASKDKETNPQVEDNVIIVGGAMETVAPWDPALRSSVPASTPSRVIPRRLPLLSSVKSSTTNESPLVRVGNNLPAMIPRLRGNYFTKPQHPPSFGLAGLSPNHGQPEIEEIPPDPKAKGKKVFRGPHGLSFALRKNDPTPPVAKLPLYIRGVAGRPAPDGTPGTSGVEKTGALGTNDGSIASKYTSVVINTGADPKTTTGPSGTKPVKSTISPKKPKNTLSSYVKASTSDGAADTSSSKNTPGTTSSKHTSGTNALNYTSGSTLPKTIYTSPHNRPSPTKKPAEQVRNKEPEADNVVDLSGFDDHMDDYNSSQSDSFSLPKSISVGHKTPAATNGFDKSRVFQVRMPEPLNIRFSEDEAAILDKFTAKPEPSRNYTEHINDIQEHQTALEYCSRLIDYQHAVIKELHDKVIEFKKHGDEWKNDAKRMARQLSCRVLKPQVVKYKTPYSKVSRKKKVRAKLRQMVKDTFEYEDEDLNKLLRDTFPEAFYAADSQEKSWQKKDDDEDGDEDYLPEHVYMPHNAPQHESLYY</sequence>
<feature type="region of interest" description="Disordered" evidence="1">
    <location>
        <begin position="245"/>
        <end position="347"/>
    </location>
</feature>
<dbReference type="AlphaFoldDB" id="A0A811KSR3"/>
<feature type="compositionally biased region" description="Low complexity" evidence="1">
    <location>
        <begin position="249"/>
        <end position="260"/>
    </location>
</feature>
<comment type="caution">
    <text evidence="2">The sequence shown here is derived from an EMBL/GenBank/DDBJ whole genome shotgun (WGS) entry which is preliminary data.</text>
</comment>
<gene>
    <name evidence="2" type="ORF">BOKJ2_LOCUS7584</name>
</gene>
<feature type="region of interest" description="Disordered" evidence="1">
    <location>
        <begin position="544"/>
        <end position="583"/>
    </location>
</feature>
<evidence type="ECO:0000313" key="2">
    <source>
        <dbReference type="EMBL" id="CAD5218374.1"/>
    </source>
</evidence>
<evidence type="ECO:0000313" key="3">
    <source>
        <dbReference type="Proteomes" id="UP000614601"/>
    </source>
</evidence>
<feature type="compositionally biased region" description="Polar residues" evidence="1">
    <location>
        <begin position="261"/>
        <end position="279"/>
    </location>
</feature>
<feature type="region of interest" description="Disordered" evidence="1">
    <location>
        <begin position="150"/>
        <end position="233"/>
    </location>
</feature>
<feature type="compositionally biased region" description="Basic and acidic residues" evidence="1">
    <location>
        <begin position="546"/>
        <end position="555"/>
    </location>
</feature>
<feature type="compositionally biased region" description="Basic and acidic residues" evidence="1">
    <location>
        <begin position="44"/>
        <end position="62"/>
    </location>
</feature>
<accession>A0A811KSR3</accession>